<feature type="domain" description="Retrotransposon Copia-like N-terminal" evidence="1">
    <location>
        <begin position="24"/>
        <end position="53"/>
    </location>
</feature>
<dbReference type="Proteomes" id="UP000265520">
    <property type="component" value="Unassembled WGS sequence"/>
</dbReference>
<evidence type="ECO:0000313" key="3">
    <source>
        <dbReference type="Proteomes" id="UP000265520"/>
    </source>
</evidence>
<keyword evidence="3" id="KW-1185">Reference proteome</keyword>
<protein>
    <recommendedName>
        <fullName evidence="1">Retrotransposon Copia-like N-terminal domain-containing protein</fullName>
    </recommendedName>
</protein>
<name>A0A392W9H0_9FABA</name>
<organism evidence="2 3">
    <name type="scientific">Trifolium medium</name>
    <dbReference type="NCBI Taxonomy" id="97028"/>
    <lineage>
        <taxon>Eukaryota</taxon>
        <taxon>Viridiplantae</taxon>
        <taxon>Streptophyta</taxon>
        <taxon>Embryophyta</taxon>
        <taxon>Tracheophyta</taxon>
        <taxon>Spermatophyta</taxon>
        <taxon>Magnoliopsida</taxon>
        <taxon>eudicotyledons</taxon>
        <taxon>Gunneridae</taxon>
        <taxon>Pentapetalae</taxon>
        <taxon>rosids</taxon>
        <taxon>fabids</taxon>
        <taxon>Fabales</taxon>
        <taxon>Fabaceae</taxon>
        <taxon>Papilionoideae</taxon>
        <taxon>50 kb inversion clade</taxon>
        <taxon>NPAAA clade</taxon>
        <taxon>Hologalegina</taxon>
        <taxon>IRL clade</taxon>
        <taxon>Trifolieae</taxon>
        <taxon>Trifolium</taxon>
    </lineage>
</organism>
<proteinExistence type="predicted"/>
<reference evidence="2 3" key="1">
    <citation type="journal article" date="2018" name="Front. Plant Sci.">
        <title>Red Clover (Trifolium pratense) and Zigzag Clover (T. medium) - A Picture of Genomic Similarities and Differences.</title>
        <authorList>
            <person name="Dluhosova J."/>
            <person name="Istvanek J."/>
            <person name="Nedelnik J."/>
            <person name="Repkova J."/>
        </authorList>
    </citation>
    <scope>NUCLEOTIDE SEQUENCE [LARGE SCALE GENOMIC DNA]</scope>
    <source>
        <strain evidence="3">cv. 10/8</strain>
        <tissue evidence="2">Leaf</tissue>
    </source>
</reference>
<dbReference type="EMBL" id="LXQA011431070">
    <property type="protein sequence ID" value="MCI97037.1"/>
    <property type="molecule type" value="Genomic_DNA"/>
</dbReference>
<dbReference type="AlphaFoldDB" id="A0A392W9H0"/>
<evidence type="ECO:0000313" key="2">
    <source>
        <dbReference type="EMBL" id="MCI97037.1"/>
    </source>
</evidence>
<accession>A0A392W9H0</accession>
<feature type="non-terminal residue" evidence="2">
    <location>
        <position position="53"/>
    </location>
</feature>
<sequence length="53" mass="5881">MPPRVAPIPAQIPPNNTDSILYVHPSEGLNSVIVTPHLTGSNYLKWSRSMRRA</sequence>
<comment type="caution">
    <text evidence="2">The sequence shown here is derived from an EMBL/GenBank/DDBJ whole genome shotgun (WGS) entry which is preliminary data.</text>
</comment>
<evidence type="ECO:0000259" key="1">
    <source>
        <dbReference type="Pfam" id="PF14244"/>
    </source>
</evidence>
<dbReference type="InterPro" id="IPR029472">
    <property type="entry name" value="Copia-like_N"/>
</dbReference>
<dbReference type="Pfam" id="PF14244">
    <property type="entry name" value="Retrotran_gag_3"/>
    <property type="match status" value="1"/>
</dbReference>